<reference evidence="1 2" key="1">
    <citation type="submission" date="2020-10" db="EMBL/GenBank/DDBJ databases">
        <title>Genome analysis of Massilia species.</title>
        <authorList>
            <person name="Jung D.-H."/>
        </authorList>
    </citation>
    <scope>NUCLEOTIDE SEQUENCE [LARGE SCALE GENOMIC DNA]</scope>
    <source>
        <strain evidence="2">sipir</strain>
    </source>
</reference>
<name>A0ABY4A557_9BURK</name>
<dbReference type="Proteomes" id="UP000831532">
    <property type="component" value="Chromosome"/>
</dbReference>
<dbReference type="RefSeq" id="WP_243491140.1">
    <property type="nucleotide sequence ID" value="NZ_CP063361.1"/>
</dbReference>
<keyword evidence="2" id="KW-1185">Reference proteome</keyword>
<proteinExistence type="predicted"/>
<evidence type="ECO:0000313" key="2">
    <source>
        <dbReference type="Proteomes" id="UP000831532"/>
    </source>
</evidence>
<sequence>MTTQHLQNRVDPWGQLRTVASRGTRMGNRGILHNDANQVVRPWKHKRWVTCMLEFKQIKRPKPFSRGNYSELFFLDEATAFAAGHRPCGDCQKARHLDFKEKWLAANVDAQLRSAISMDDVDKVLHAERCVPGGGKTTFAATLGELPKGTMFEFAEAAFLVSAAGYLPWSFDGYGPAKRIDGATAVTVLTPASIVRAFEQGFVALVHASAGLDDPAAVASAQKNPS</sequence>
<protein>
    <submittedName>
        <fullName evidence="1">Uncharacterized protein</fullName>
    </submittedName>
</protein>
<evidence type="ECO:0000313" key="1">
    <source>
        <dbReference type="EMBL" id="UOD29882.1"/>
    </source>
</evidence>
<dbReference type="EMBL" id="CP063361">
    <property type="protein sequence ID" value="UOD29882.1"/>
    <property type="molecule type" value="Genomic_DNA"/>
</dbReference>
<accession>A0ABY4A557</accession>
<gene>
    <name evidence="1" type="ORF">INH39_31705</name>
</gene>
<organism evidence="1 2">
    <name type="scientific">Massilia violaceinigra</name>
    <dbReference type="NCBI Taxonomy" id="2045208"/>
    <lineage>
        <taxon>Bacteria</taxon>
        <taxon>Pseudomonadati</taxon>
        <taxon>Pseudomonadota</taxon>
        <taxon>Betaproteobacteria</taxon>
        <taxon>Burkholderiales</taxon>
        <taxon>Oxalobacteraceae</taxon>
        <taxon>Telluria group</taxon>
        <taxon>Massilia</taxon>
    </lineage>
</organism>